<feature type="transmembrane region" description="Helical" evidence="7">
    <location>
        <begin position="160"/>
        <end position="182"/>
    </location>
</feature>
<evidence type="ECO:0000256" key="1">
    <source>
        <dbReference type="ARBA" id="ARBA00004141"/>
    </source>
</evidence>
<protein>
    <recommendedName>
        <fullName evidence="8">Rhodopsin domain-containing protein</fullName>
    </recommendedName>
</protein>
<feature type="transmembrane region" description="Helical" evidence="7">
    <location>
        <begin position="33"/>
        <end position="53"/>
    </location>
</feature>
<evidence type="ECO:0000256" key="5">
    <source>
        <dbReference type="ARBA" id="ARBA00038359"/>
    </source>
</evidence>
<dbReference type="OrthoDB" id="444631at2759"/>
<evidence type="ECO:0000259" key="8">
    <source>
        <dbReference type="Pfam" id="PF20684"/>
    </source>
</evidence>
<dbReference type="GO" id="GO:0016020">
    <property type="term" value="C:membrane"/>
    <property type="evidence" value="ECO:0007669"/>
    <property type="project" value="UniProtKB-SubCell"/>
</dbReference>
<feature type="compositionally biased region" description="Polar residues" evidence="6">
    <location>
        <begin position="239"/>
        <end position="248"/>
    </location>
</feature>
<keyword evidence="4 7" id="KW-0472">Membrane</keyword>
<name>A0A6A6UAL9_9PEZI</name>
<keyword evidence="10" id="KW-1185">Reference proteome</keyword>
<comment type="similarity">
    <text evidence="5">Belongs to the SAT4 family.</text>
</comment>
<dbReference type="InterPro" id="IPR052337">
    <property type="entry name" value="SAT4-like"/>
</dbReference>
<evidence type="ECO:0000256" key="7">
    <source>
        <dbReference type="SAM" id="Phobius"/>
    </source>
</evidence>
<organism evidence="9 10">
    <name type="scientific">Microthyrium microscopicum</name>
    <dbReference type="NCBI Taxonomy" id="703497"/>
    <lineage>
        <taxon>Eukaryota</taxon>
        <taxon>Fungi</taxon>
        <taxon>Dikarya</taxon>
        <taxon>Ascomycota</taxon>
        <taxon>Pezizomycotina</taxon>
        <taxon>Dothideomycetes</taxon>
        <taxon>Dothideomycetes incertae sedis</taxon>
        <taxon>Microthyriales</taxon>
        <taxon>Microthyriaceae</taxon>
        <taxon>Microthyrium</taxon>
    </lineage>
</organism>
<evidence type="ECO:0000313" key="9">
    <source>
        <dbReference type="EMBL" id="KAF2668646.1"/>
    </source>
</evidence>
<evidence type="ECO:0000256" key="3">
    <source>
        <dbReference type="ARBA" id="ARBA00022989"/>
    </source>
</evidence>
<accession>A0A6A6UAL9</accession>
<feature type="transmembrane region" description="Helical" evidence="7">
    <location>
        <begin position="123"/>
        <end position="144"/>
    </location>
</feature>
<feature type="transmembrane region" description="Helical" evidence="7">
    <location>
        <begin position="194"/>
        <end position="216"/>
    </location>
</feature>
<dbReference type="EMBL" id="MU004236">
    <property type="protein sequence ID" value="KAF2668646.1"/>
    <property type="molecule type" value="Genomic_DNA"/>
</dbReference>
<evidence type="ECO:0000313" key="10">
    <source>
        <dbReference type="Proteomes" id="UP000799302"/>
    </source>
</evidence>
<dbReference type="PANTHER" id="PTHR33048:SF47">
    <property type="entry name" value="INTEGRAL MEMBRANE PROTEIN-RELATED"/>
    <property type="match status" value="1"/>
</dbReference>
<sequence>MSSPEIPLPAKISKVSLLAIRIKFTGSLWVDDLLAGFALVLLLVNALLITVMADDMYATLALSNLVGLGALNKQKDFYDTVSTYMKLQFTEMVVFWTCLWMVKASFLSFFIRLTTGLPLYRRIWYATVVLTSAGYIAAMITYPLSCSSFVPMRLPLRSKFALAGIFSIGFLIVAMAMVRIIITNNDIGKRPEVSWLNLWNAVEASTAVIIVSLASFKHLFSGGIQSGSEENHRFKNRPWNPSESTSGQKSEKLTSDHSVTYRRSSWASEAMAAMPRVHMRPGKRGPQTSVTTIPLSERGTNGWRKKYGEIVVTKYYTRQTYYDGMS</sequence>
<feature type="transmembrane region" description="Helical" evidence="7">
    <location>
        <begin position="93"/>
        <end position="111"/>
    </location>
</feature>
<keyword evidence="3 7" id="KW-1133">Transmembrane helix</keyword>
<gene>
    <name evidence="9" type="ORF">BT63DRAFT_440766</name>
</gene>
<dbReference type="Proteomes" id="UP000799302">
    <property type="component" value="Unassembled WGS sequence"/>
</dbReference>
<dbReference type="InterPro" id="IPR049326">
    <property type="entry name" value="Rhodopsin_dom_fungi"/>
</dbReference>
<keyword evidence="2 7" id="KW-0812">Transmembrane</keyword>
<dbReference type="AlphaFoldDB" id="A0A6A6UAL9"/>
<feature type="domain" description="Rhodopsin" evidence="8">
    <location>
        <begin position="149"/>
        <end position="221"/>
    </location>
</feature>
<dbReference type="PANTHER" id="PTHR33048">
    <property type="entry name" value="PTH11-LIKE INTEGRAL MEMBRANE PROTEIN (AFU_ORTHOLOGUE AFUA_5G11245)"/>
    <property type="match status" value="1"/>
</dbReference>
<evidence type="ECO:0000256" key="4">
    <source>
        <dbReference type="ARBA" id="ARBA00023136"/>
    </source>
</evidence>
<feature type="region of interest" description="Disordered" evidence="6">
    <location>
        <begin position="227"/>
        <end position="257"/>
    </location>
</feature>
<evidence type="ECO:0000256" key="2">
    <source>
        <dbReference type="ARBA" id="ARBA00022692"/>
    </source>
</evidence>
<proteinExistence type="inferred from homology"/>
<reference evidence="9" key="1">
    <citation type="journal article" date="2020" name="Stud. Mycol.">
        <title>101 Dothideomycetes genomes: a test case for predicting lifestyles and emergence of pathogens.</title>
        <authorList>
            <person name="Haridas S."/>
            <person name="Albert R."/>
            <person name="Binder M."/>
            <person name="Bloem J."/>
            <person name="Labutti K."/>
            <person name="Salamov A."/>
            <person name="Andreopoulos B."/>
            <person name="Baker S."/>
            <person name="Barry K."/>
            <person name="Bills G."/>
            <person name="Bluhm B."/>
            <person name="Cannon C."/>
            <person name="Castanera R."/>
            <person name="Culley D."/>
            <person name="Daum C."/>
            <person name="Ezra D."/>
            <person name="Gonzalez J."/>
            <person name="Henrissat B."/>
            <person name="Kuo A."/>
            <person name="Liang C."/>
            <person name="Lipzen A."/>
            <person name="Lutzoni F."/>
            <person name="Magnuson J."/>
            <person name="Mondo S."/>
            <person name="Nolan M."/>
            <person name="Ohm R."/>
            <person name="Pangilinan J."/>
            <person name="Park H.-J."/>
            <person name="Ramirez L."/>
            <person name="Alfaro M."/>
            <person name="Sun H."/>
            <person name="Tritt A."/>
            <person name="Yoshinaga Y."/>
            <person name="Zwiers L.-H."/>
            <person name="Turgeon B."/>
            <person name="Goodwin S."/>
            <person name="Spatafora J."/>
            <person name="Crous P."/>
            <person name="Grigoriev I."/>
        </authorList>
    </citation>
    <scope>NUCLEOTIDE SEQUENCE</scope>
    <source>
        <strain evidence="9">CBS 115976</strain>
    </source>
</reference>
<comment type="subcellular location">
    <subcellularLocation>
        <location evidence="1">Membrane</location>
        <topology evidence="1">Multi-pass membrane protein</topology>
    </subcellularLocation>
</comment>
<dbReference type="Pfam" id="PF20684">
    <property type="entry name" value="Fung_rhodopsin"/>
    <property type="match status" value="1"/>
</dbReference>
<evidence type="ECO:0000256" key="6">
    <source>
        <dbReference type="SAM" id="MobiDB-lite"/>
    </source>
</evidence>